<dbReference type="Pfam" id="PF00612">
    <property type="entry name" value="IQ"/>
    <property type="match status" value="1"/>
</dbReference>
<protein>
    <recommendedName>
        <fullName evidence="4">IQ domain-containing protein K</fullName>
    </recommendedName>
</protein>
<dbReference type="CDD" id="cd23767">
    <property type="entry name" value="IQCD"/>
    <property type="match status" value="1"/>
</dbReference>
<name>A0ABD0X616_UMBPY</name>
<dbReference type="Proteomes" id="UP001557470">
    <property type="component" value="Unassembled WGS sequence"/>
</dbReference>
<evidence type="ECO:0000313" key="3">
    <source>
        <dbReference type="Proteomes" id="UP001557470"/>
    </source>
</evidence>
<sequence>MSKLIGEKTSLWQQVCEEYESELPSRPCVSWTESGSVYSNVSRYSASSKHTPVVSALMADKVSVDDNPLKNVDPFLSHPTGYSVFEKTSLHPKQPPATTPKHHQSPIIRFLEKEVFPVLLPGLEAMLKEAQRQHCLQKKITAFNACDFLTEWLYNQNPHRLGQTPVDLCEIPFVKDWLCIHPRPPLPLSLLLSDQQAAVIIQSFWRGYMVRVRPDVQELRQWQKNLREESKDITKTIQDFWTRQESRAGSVFADLTWDSPTPGYMNLGVSIQVESPTPQNTVIHSPIAQTTPESNESLSPSLQGGEEVSRKERALTHSLSLPEANAASVLPTVTDGF</sequence>
<proteinExistence type="predicted"/>
<dbReference type="PANTHER" id="PTHR34927:SF1">
    <property type="entry name" value="IQ DOMAIN-CONTAINING PROTEIN K"/>
    <property type="match status" value="1"/>
</dbReference>
<dbReference type="InterPro" id="IPR000048">
    <property type="entry name" value="IQ_motif_EF-hand-BS"/>
</dbReference>
<dbReference type="EMBL" id="JAGEUA010000003">
    <property type="protein sequence ID" value="KAL0993412.1"/>
    <property type="molecule type" value="Genomic_DNA"/>
</dbReference>
<dbReference type="PANTHER" id="PTHR34927">
    <property type="entry name" value="IQ DOMAIN-CONTAINING PROTEIN K"/>
    <property type="match status" value="1"/>
</dbReference>
<dbReference type="InterPro" id="IPR043408">
    <property type="entry name" value="IQCK"/>
</dbReference>
<comment type="caution">
    <text evidence="2">The sequence shown here is derived from an EMBL/GenBank/DDBJ whole genome shotgun (WGS) entry which is preliminary data.</text>
</comment>
<feature type="compositionally biased region" description="Polar residues" evidence="1">
    <location>
        <begin position="287"/>
        <end position="302"/>
    </location>
</feature>
<feature type="region of interest" description="Disordered" evidence="1">
    <location>
        <begin position="287"/>
        <end position="319"/>
    </location>
</feature>
<keyword evidence="3" id="KW-1185">Reference proteome</keyword>
<evidence type="ECO:0000313" key="2">
    <source>
        <dbReference type="EMBL" id="KAL0993412.1"/>
    </source>
</evidence>
<dbReference type="Gene3D" id="1.20.890.10">
    <property type="entry name" value="cAMP-dependent protein kinase regulatory subunit, dimerization-anchoring domain"/>
    <property type="match status" value="1"/>
</dbReference>
<evidence type="ECO:0000256" key="1">
    <source>
        <dbReference type="SAM" id="MobiDB-lite"/>
    </source>
</evidence>
<organism evidence="2 3">
    <name type="scientific">Umbra pygmaea</name>
    <name type="common">Eastern mudminnow</name>
    <dbReference type="NCBI Taxonomy" id="75934"/>
    <lineage>
        <taxon>Eukaryota</taxon>
        <taxon>Metazoa</taxon>
        <taxon>Chordata</taxon>
        <taxon>Craniata</taxon>
        <taxon>Vertebrata</taxon>
        <taxon>Euteleostomi</taxon>
        <taxon>Actinopterygii</taxon>
        <taxon>Neopterygii</taxon>
        <taxon>Teleostei</taxon>
        <taxon>Protacanthopterygii</taxon>
        <taxon>Esociformes</taxon>
        <taxon>Umbridae</taxon>
        <taxon>Umbra</taxon>
    </lineage>
</organism>
<accession>A0ABD0X616</accession>
<gene>
    <name evidence="2" type="ORF">UPYG_G00107480</name>
</gene>
<evidence type="ECO:0008006" key="4">
    <source>
        <dbReference type="Google" id="ProtNLM"/>
    </source>
</evidence>
<reference evidence="2 3" key="1">
    <citation type="submission" date="2024-06" db="EMBL/GenBank/DDBJ databases">
        <authorList>
            <person name="Pan Q."/>
            <person name="Wen M."/>
            <person name="Jouanno E."/>
            <person name="Zahm M."/>
            <person name="Klopp C."/>
            <person name="Cabau C."/>
            <person name="Louis A."/>
            <person name="Berthelot C."/>
            <person name="Parey E."/>
            <person name="Roest Crollius H."/>
            <person name="Montfort J."/>
            <person name="Robinson-Rechavi M."/>
            <person name="Bouchez O."/>
            <person name="Lampietro C."/>
            <person name="Lopez Roques C."/>
            <person name="Donnadieu C."/>
            <person name="Postlethwait J."/>
            <person name="Bobe J."/>
            <person name="Verreycken H."/>
            <person name="Guiguen Y."/>
        </authorList>
    </citation>
    <scope>NUCLEOTIDE SEQUENCE [LARGE SCALE GENOMIC DNA]</scope>
    <source>
        <strain evidence="2">Up_M1</strain>
        <tissue evidence="2">Testis</tissue>
    </source>
</reference>
<dbReference type="PROSITE" id="PS50096">
    <property type="entry name" value="IQ"/>
    <property type="match status" value="1"/>
</dbReference>
<dbReference type="CDD" id="cd22969">
    <property type="entry name" value="DD_IQCK"/>
    <property type="match status" value="1"/>
</dbReference>
<dbReference type="AlphaFoldDB" id="A0ABD0X616"/>